<accession>A0ABS0AXK8</accession>
<evidence type="ECO:0000256" key="13">
    <source>
        <dbReference type="ARBA" id="ARBA00022989"/>
    </source>
</evidence>
<evidence type="ECO:0000256" key="10">
    <source>
        <dbReference type="ARBA" id="ARBA00022679"/>
    </source>
</evidence>
<evidence type="ECO:0000256" key="21">
    <source>
        <dbReference type="ARBA" id="ARBA00032396"/>
    </source>
</evidence>
<evidence type="ECO:0000256" key="23">
    <source>
        <dbReference type="ARBA" id="ARBA00033406"/>
    </source>
</evidence>
<evidence type="ECO:0000256" key="15">
    <source>
        <dbReference type="ARBA" id="ARBA00023136"/>
    </source>
</evidence>
<evidence type="ECO:0000256" key="7">
    <source>
        <dbReference type="ARBA" id="ARBA00019373"/>
    </source>
</evidence>
<dbReference type="Pfam" id="PF01148">
    <property type="entry name" value="CTP_transf_1"/>
    <property type="match status" value="1"/>
</dbReference>
<keyword evidence="10 25" id="KW-0808">Transferase</keyword>
<keyword evidence="16" id="KW-0594">Phospholipid biosynthesis</keyword>
<evidence type="ECO:0000256" key="17">
    <source>
        <dbReference type="ARBA" id="ARBA00023264"/>
    </source>
</evidence>
<evidence type="ECO:0000256" key="24">
    <source>
        <dbReference type="SAM" id="Phobius"/>
    </source>
</evidence>
<dbReference type="GO" id="GO:0004605">
    <property type="term" value="F:phosphatidate cytidylyltransferase activity"/>
    <property type="evidence" value="ECO:0007669"/>
    <property type="project" value="UniProtKB-EC"/>
</dbReference>
<comment type="subcellular location">
    <subcellularLocation>
        <location evidence="2">Cell membrane</location>
        <topology evidence="2">Multi-pass membrane protein</topology>
    </subcellularLocation>
</comment>
<evidence type="ECO:0000256" key="4">
    <source>
        <dbReference type="ARBA" id="ARBA00005189"/>
    </source>
</evidence>
<sequence>MHFQDLSKRFITSIISLAILGSILFFSYVPLVKWVIALFAAGVGGMGIWEYCRLARLTTKKGLTELCIAVGALTILGFFVSTFDSTFALLPFILIFLGAIFFFIYHFDKITDSISSIAMSLFGVCYVAIPLGLILKILYLVSPCKVEHEGRFWLLYLLVVTKITDVGAYFGGRLFGNRKLASQLSPGKTVTGAIVGFCSAITFSLIFYLLKGWMPNLHLSLVESVWLGALLGFLGQVGDLGESLFKRNADVKDSNRLPGLGGILDMLDSLLFTTPVIYFFLYVCS</sequence>
<feature type="transmembrane region" description="Helical" evidence="24">
    <location>
        <begin position="63"/>
        <end position="81"/>
    </location>
</feature>
<keyword evidence="11 24" id="KW-0812">Transmembrane</keyword>
<feature type="transmembrane region" description="Helical" evidence="24">
    <location>
        <begin position="225"/>
        <end position="245"/>
    </location>
</feature>
<evidence type="ECO:0000256" key="16">
    <source>
        <dbReference type="ARBA" id="ARBA00023209"/>
    </source>
</evidence>
<dbReference type="RefSeq" id="WP_194846994.1">
    <property type="nucleotide sequence ID" value="NZ_JAAEJV010000003.1"/>
</dbReference>
<keyword evidence="15 24" id="KW-0472">Membrane</keyword>
<organism evidence="25 26">
    <name type="scientific">Candidatus Neptunichlamydia vexilliferae</name>
    <dbReference type="NCBI Taxonomy" id="1651774"/>
    <lineage>
        <taxon>Bacteria</taxon>
        <taxon>Pseudomonadati</taxon>
        <taxon>Chlamydiota</taxon>
        <taxon>Chlamydiia</taxon>
        <taxon>Parachlamydiales</taxon>
        <taxon>Simkaniaceae</taxon>
        <taxon>Candidatus Neptunichlamydia</taxon>
    </lineage>
</organism>
<evidence type="ECO:0000256" key="18">
    <source>
        <dbReference type="ARBA" id="ARBA00029893"/>
    </source>
</evidence>
<name>A0ABS0AXK8_9BACT</name>
<dbReference type="PANTHER" id="PTHR46382">
    <property type="entry name" value="PHOSPHATIDATE CYTIDYLYLTRANSFERASE"/>
    <property type="match status" value="1"/>
</dbReference>
<feature type="transmembrane region" description="Helical" evidence="24">
    <location>
        <begin position="34"/>
        <end position="51"/>
    </location>
</feature>
<keyword evidence="17" id="KW-1208">Phospholipid metabolism</keyword>
<evidence type="ECO:0000313" key="25">
    <source>
        <dbReference type="EMBL" id="MBF5058710.1"/>
    </source>
</evidence>
<evidence type="ECO:0000256" key="1">
    <source>
        <dbReference type="ARBA" id="ARBA00001698"/>
    </source>
</evidence>
<comment type="pathway">
    <text evidence="4">Lipid metabolism.</text>
</comment>
<keyword evidence="8" id="KW-1003">Cell membrane</keyword>
<keyword evidence="9" id="KW-0444">Lipid biosynthesis</keyword>
<evidence type="ECO:0000256" key="2">
    <source>
        <dbReference type="ARBA" id="ARBA00004651"/>
    </source>
</evidence>
<protein>
    <recommendedName>
        <fullName evidence="7">Phosphatidate cytidylyltransferase</fullName>
        <ecNumber evidence="6">2.7.7.41</ecNumber>
    </recommendedName>
    <alternativeName>
        <fullName evidence="20">CDP-DAG synthase</fullName>
    </alternativeName>
    <alternativeName>
        <fullName evidence="22">CDP-DG synthase</fullName>
    </alternativeName>
    <alternativeName>
        <fullName evidence="18">CDP-diacylglycerol synthase</fullName>
    </alternativeName>
    <alternativeName>
        <fullName evidence="21">CDP-diglyceride pyrophosphorylase</fullName>
    </alternativeName>
    <alternativeName>
        <fullName evidence="23">CDP-diglyceride synthase</fullName>
    </alternativeName>
    <alternativeName>
        <fullName evidence="19">CTP:phosphatidate cytidylyltransferase</fullName>
    </alternativeName>
</protein>
<comment type="pathway">
    <text evidence="3">Phospholipid metabolism; CDP-diacylglycerol biosynthesis; CDP-diacylglycerol from sn-glycerol 3-phosphate: step 3/3.</text>
</comment>
<feature type="transmembrane region" description="Helical" evidence="24">
    <location>
        <begin position="190"/>
        <end position="210"/>
    </location>
</feature>
<evidence type="ECO:0000256" key="12">
    <source>
        <dbReference type="ARBA" id="ARBA00022695"/>
    </source>
</evidence>
<comment type="catalytic activity">
    <reaction evidence="1">
        <text>a 1,2-diacyl-sn-glycero-3-phosphate + CTP + H(+) = a CDP-1,2-diacyl-sn-glycerol + diphosphate</text>
        <dbReference type="Rhea" id="RHEA:16229"/>
        <dbReference type="ChEBI" id="CHEBI:15378"/>
        <dbReference type="ChEBI" id="CHEBI:33019"/>
        <dbReference type="ChEBI" id="CHEBI:37563"/>
        <dbReference type="ChEBI" id="CHEBI:58332"/>
        <dbReference type="ChEBI" id="CHEBI:58608"/>
        <dbReference type="EC" id="2.7.7.41"/>
    </reaction>
</comment>
<keyword evidence="13 24" id="KW-1133">Transmembrane helix</keyword>
<comment type="similarity">
    <text evidence="5">Belongs to the CDS family.</text>
</comment>
<dbReference type="EMBL" id="JAAEJV010000003">
    <property type="protein sequence ID" value="MBF5058710.1"/>
    <property type="molecule type" value="Genomic_DNA"/>
</dbReference>
<feature type="transmembrane region" description="Helical" evidence="24">
    <location>
        <begin position="257"/>
        <end position="281"/>
    </location>
</feature>
<feature type="transmembrane region" description="Helical" evidence="24">
    <location>
        <begin position="153"/>
        <end position="170"/>
    </location>
</feature>
<dbReference type="EC" id="2.7.7.41" evidence="6"/>
<feature type="transmembrane region" description="Helical" evidence="24">
    <location>
        <begin position="87"/>
        <end position="105"/>
    </location>
</feature>
<evidence type="ECO:0000256" key="8">
    <source>
        <dbReference type="ARBA" id="ARBA00022475"/>
    </source>
</evidence>
<reference evidence="25 26" key="1">
    <citation type="submission" date="2020-01" db="EMBL/GenBank/DDBJ databases">
        <title>Draft genome sequence of Cand. Neptunochlamydia vexilliferae K9.</title>
        <authorList>
            <person name="Schulz F."/>
            <person name="Koestlbacher S."/>
            <person name="Wascher F."/>
            <person name="Pizzetti I."/>
            <person name="Horn M."/>
        </authorList>
    </citation>
    <scope>NUCLEOTIDE SEQUENCE [LARGE SCALE GENOMIC DNA]</scope>
    <source>
        <strain evidence="25 26">K9</strain>
    </source>
</reference>
<evidence type="ECO:0000256" key="5">
    <source>
        <dbReference type="ARBA" id="ARBA00010185"/>
    </source>
</evidence>
<comment type="caution">
    <text evidence="25">The sequence shown here is derived from an EMBL/GenBank/DDBJ whole genome shotgun (WGS) entry which is preliminary data.</text>
</comment>
<proteinExistence type="inferred from homology"/>
<keyword evidence="14" id="KW-0443">Lipid metabolism</keyword>
<evidence type="ECO:0000256" key="19">
    <source>
        <dbReference type="ARBA" id="ARBA00031825"/>
    </source>
</evidence>
<feature type="transmembrane region" description="Helical" evidence="24">
    <location>
        <begin position="10"/>
        <end position="28"/>
    </location>
</feature>
<evidence type="ECO:0000256" key="22">
    <source>
        <dbReference type="ARBA" id="ARBA00032743"/>
    </source>
</evidence>
<evidence type="ECO:0000256" key="6">
    <source>
        <dbReference type="ARBA" id="ARBA00012487"/>
    </source>
</evidence>
<evidence type="ECO:0000256" key="3">
    <source>
        <dbReference type="ARBA" id="ARBA00005119"/>
    </source>
</evidence>
<evidence type="ECO:0000313" key="26">
    <source>
        <dbReference type="Proteomes" id="UP001194714"/>
    </source>
</evidence>
<dbReference type="PANTHER" id="PTHR46382:SF1">
    <property type="entry name" value="PHOSPHATIDATE CYTIDYLYLTRANSFERASE"/>
    <property type="match status" value="1"/>
</dbReference>
<keyword evidence="12 25" id="KW-0548">Nucleotidyltransferase</keyword>
<evidence type="ECO:0000256" key="9">
    <source>
        <dbReference type="ARBA" id="ARBA00022516"/>
    </source>
</evidence>
<gene>
    <name evidence="25" type="ORF">NEPTK9_000209</name>
</gene>
<evidence type="ECO:0000256" key="20">
    <source>
        <dbReference type="ARBA" id="ARBA00032253"/>
    </source>
</evidence>
<feature type="transmembrane region" description="Helical" evidence="24">
    <location>
        <begin position="117"/>
        <end position="141"/>
    </location>
</feature>
<dbReference type="Proteomes" id="UP001194714">
    <property type="component" value="Unassembled WGS sequence"/>
</dbReference>
<evidence type="ECO:0000256" key="11">
    <source>
        <dbReference type="ARBA" id="ARBA00022692"/>
    </source>
</evidence>
<evidence type="ECO:0000256" key="14">
    <source>
        <dbReference type="ARBA" id="ARBA00023098"/>
    </source>
</evidence>
<keyword evidence="26" id="KW-1185">Reference proteome</keyword>